<dbReference type="KEGG" id="shyd:CJD35_11455"/>
<accession>A0A249MV19</accession>
<dbReference type="InterPro" id="IPR008018">
    <property type="entry name" value="Phage_tail_attach_FII"/>
</dbReference>
<dbReference type="AlphaFoldDB" id="A0A249MV19"/>
<dbReference type="Proteomes" id="UP000217141">
    <property type="component" value="Chromosome I"/>
</dbReference>
<organism evidence="1 2">
    <name type="scientific">Sphingobium xenophagum</name>
    <dbReference type="NCBI Taxonomy" id="121428"/>
    <lineage>
        <taxon>Bacteria</taxon>
        <taxon>Pseudomonadati</taxon>
        <taxon>Pseudomonadota</taxon>
        <taxon>Alphaproteobacteria</taxon>
        <taxon>Sphingomonadales</taxon>
        <taxon>Sphingomonadaceae</taxon>
        <taxon>Sphingobium</taxon>
    </lineage>
</organism>
<name>A0A249MV19_SPHXE</name>
<evidence type="ECO:0000313" key="1">
    <source>
        <dbReference type="EMBL" id="ASY44987.1"/>
    </source>
</evidence>
<evidence type="ECO:0000313" key="2">
    <source>
        <dbReference type="Proteomes" id="UP000217141"/>
    </source>
</evidence>
<proteinExistence type="predicted"/>
<dbReference type="RefSeq" id="WP_095687053.1">
    <property type="nucleotide sequence ID" value="NZ_CP022745.1"/>
</dbReference>
<sequence length="118" mass="12635">MPDPFASALDAIFTAPGSEAAEHTSIFGVHTSGVRIIRSRNDQMARLGDAPIITGSHLIEVRKSQLPELREGDTIIVGQIGENDIFTPVEELVLTGEPVGDTENLTWTIGAEPVDASR</sequence>
<dbReference type="Pfam" id="PF05354">
    <property type="entry name" value="Phage_attach"/>
    <property type="match status" value="1"/>
</dbReference>
<reference evidence="1 2" key="1">
    <citation type="submission" date="2017-08" db="EMBL/GenBank/DDBJ databases">
        <title>Whole Genome Sequence of Sphingobium hydrophobicum C1: Insights into Adaption to the Electronic-waste Contaminated Sediment.</title>
        <authorList>
            <person name="Song D."/>
            <person name="Chen X."/>
            <person name="Xu M."/>
        </authorList>
    </citation>
    <scope>NUCLEOTIDE SEQUENCE [LARGE SCALE GENOMIC DNA]</scope>
    <source>
        <strain evidence="1 2">C1</strain>
    </source>
</reference>
<protein>
    <submittedName>
        <fullName evidence="1">Uncharacterized protein</fullName>
    </submittedName>
</protein>
<dbReference type="EMBL" id="CP022745">
    <property type="protein sequence ID" value="ASY44987.1"/>
    <property type="molecule type" value="Genomic_DNA"/>
</dbReference>
<dbReference type="GO" id="GO:0019068">
    <property type="term" value="P:virion assembly"/>
    <property type="evidence" value="ECO:0007669"/>
    <property type="project" value="InterPro"/>
</dbReference>
<gene>
    <name evidence="1" type="ORF">CJD35_11455</name>
</gene>